<evidence type="ECO:0000313" key="3">
    <source>
        <dbReference type="Proteomes" id="UP000253529"/>
    </source>
</evidence>
<dbReference type="Gene3D" id="1.10.10.470">
    <property type="entry name" value="Maltooligosyl trehalose synthase, domain 4"/>
    <property type="match status" value="1"/>
</dbReference>
<organism evidence="2 3">
    <name type="scientific">Roseiarcus fermentans</name>
    <dbReference type="NCBI Taxonomy" id="1473586"/>
    <lineage>
        <taxon>Bacteria</taxon>
        <taxon>Pseudomonadati</taxon>
        <taxon>Pseudomonadota</taxon>
        <taxon>Alphaproteobacteria</taxon>
        <taxon>Hyphomicrobiales</taxon>
        <taxon>Roseiarcaceae</taxon>
        <taxon>Roseiarcus</taxon>
    </lineage>
</organism>
<reference evidence="2 3" key="1">
    <citation type="submission" date="2018-06" db="EMBL/GenBank/DDBJ databases">
        <title>Genomic Encyclopedia of Type Strains, Phase IV (KMG-IV): sequencing the most valuable type-strain genomes for metagenomic binning, comparative biology and taxonomic classification.</title>
        <authorList>
            <person name="Goeker M."/>
        </authorList>
    </citation>
    <scope>NUCLEOTIDE SEQUENCE [LARGE SCALE GENOMIC DNA]</scope>
    <source>
        <strain evidence="2 3">DSM 24875</strain>
    </source>
</reference>
<dbReference type="RefSeq" id="WP_113889192.1">
    <property type="nucleotide sequence ID" value="NZ_QNRK01000010.1"/>
</dbReference>
<dbReference type="Gene3D" id="3.30.1590.10">
    <property type="entry name" value="Maltooligosyl trehalose synthase, domain 2"/>
    <property type="match status" value="1"/>
</dbReference>
<dbReference type="CDD" id="cd11336">
    <property type="entry name" value="AmyAc_MTSase"/>
    <property type="match status" value="1"/>
</dbReference>
<dbReference type="SMART" id="SM00642">
    <property type="entry name" value="Aamy"/>
    <property type="match status" value="1"/>
</dbReference>
<gene>
    <name evidence="2" type="ORF">DFR50_11075</name>
</gene>
<proteinExistence type="predicted"/>
<accession>A0A366FHH1</accession>
<dbReference type="OrthoDB" id="9761577at2"/>
<dbReference type="InterPro" id="IPR006047">
    <property type="entry name" value="GH13_cat_dom"/>
</dbReference>
<protein>
    <submittedName>
        <fullName evidence="2">Maltooligosyl trehalose synthase</fullName>
    </submittedName>
</protein>
<dbReference type="SUPFAM" id="SSF51445">
    <property type="entry name" value="(Trans)glycosidases"/>
    <property type="match status" value="1"/>
</dbReference>
<evidence type="ECO:0000313" key="2">
    <source>
        <dbReference type="EMBL" id="RBP14051.1"/>
    </source>
</evidence>
<dbReference type="AlphaFoldDB" id="A0A366FHH1"/>
<name>A0A366FHH1_9HYPH</name>
<dbReference type="Gene3D" id="3.20.20.80">
    <property type="entry name" value="Glycosidases"/>
    <property type="match status" value="2"/>
</dbReference>
<dbReference type="Pfam" id="PF00128">
    <property type="entry name" value="Alpha-amylase"/>
    <property type="match status" value="1"/>
</dbReference>
<dbReference type="GO" id="GO:0005992">
    <property type="term" value="P:trehalose biosynthetic process"/>
    <property type="evidence" value="ECO:0007669"/>
    <property type="project" value="TreeGrafter"/>
</dbReference>
<sequence>MTPPRATYRLQLRENFGFADAGAIAPYLARLGVSHAYLSPIFKARPGSAHGYDITDHAELNPELGTEADYAGMIASFRREGVGVVLDIVPNHMGVGGADNPLWLDVLEWGEASPKAGWFDIDWSVHRGPNGGRLLAPVLGEPYGEALRTGKLALKFDAEAGTFAVWAYDTHKLPVAPPTYPMILGREREALEWSGDRFRDLPNWRPQVAERARVLEAELVALVRDDADAREAVAARVAAINGDWRELDRLIEAQFWRVAFFRVAEDEINYRRFFNINDLAGLRIELAPVFAHAHARVFAMLGAGEIDGLRIDHIDGLFDPKAYLVALREQADRPFYLVVEKILAPHEALRADWPVEGSTGYDFVNLALGLLIDPAAEGAFDDSYRGFAGARQTFAAVAVASKLRIMDHEMASELAALGRAAARLAKTSPLTVDLTRGILVRAIRLILAHFPVYRTYLDLGGTVDEADLRDVAWAIARARRGDPDLHPSAFDVLAAALTSDAAALRAKELGRTASLRFAMRFQQASGPVMAKGVEDTAFYRFNRFLALNEVGGTPDRFGVAPAAFHKAVAQRAGRWPHAMLATATHDTKRGEDSRARLAVLSERPDEWRRQVAVWSRLLRARIGDVEGVAAPDRNDEYMLYQMLVGSWPPDMLDNPSADALAAFADRIRGALTKSMREAKLNSGWAAPNAAYEGAALAFASEALRPDAPGFLSAFLPFVADVARLGVQNSLVQTVLKFCAPGVPDTYQGTELWDFSLVDPDNRRPVDYGARGAALETVGGPLASSEARARLFASLMETWRDGRVKLATIALLLSLRRERPDLFAEGDYRPLEFSGAEADWGFGFVREHGGRRLVMMAARYPAKREAKPDWEAAALLPEGRWFDHVRGRAVEGGAPLRTWLGALPAAVLTEA</sequence>
<comment type="caution">
    <text evidence="2">The sequence shown here is derived from an EMBL/GenBank/DDBJ whole genome shotgun (WGS) entry which is preliminary data.</text>
</comment>
<dbReference type="PANTHER" id="PTHR10357">
    <property type="entry name" value="ALPHA-AMYLASE FAMILY MEMBER"/>
    <property type="match status" value="1"/>
</dbReference>
<dbReference type="Proteomes" id="UP000253529">
    <property type="component" value="Unassembled WGS sequence"/>
</dbReference>
<keyword evidence="3" id="KW-1185">Reference proteome</keyword>
<dbReference type="EMBL" id="QNRK01000010">
    <property type="protein sequence ID" value="RBP14051.1"/>
    <property type="molecule type" value="Genomic_DNA"/>
</dbReference>
<evidence type="ECO:0000259" key="1">
    <source>
        <dbReference type="SMART" id="SM00642"/>
    </source>
</evidence>
<dbReference type="NCBIfam" id="TIGR02401">
    <property type="entry name" value="trehalose_TreY"/>
    <property type="match status" value="1"/>
</dbReference>
<dbReference type="PANTHER" id="PTHR10357:SF216">
    <property type="entry name" value="MALTOOLIGOSYL TREHALOSE SYNTHASE-RELATED"/>
    <property type="match status" value="1"/>
</dbReference>
<dbReference type="GO" id="GO:0030980">
    <property type="term" value="P:alpha-glucan catabolic process"/>
    <property type="evidence" value="ECO:0007669"/>
    <property type="project" value="TreeGrafter"/>
</dbReference>
<dbReference type="InterPro" id="IPR012767">
    <property type="entry name" value="Trehalose_TreY"/>
</dbReference>
<dbReference type="InterPro" id="IPR017853">
    <property type="entry name" value="GH"/>
</dbReference>
<feature type="domain" description="Glycosyl hydrolase family 13 catalytic" evidence="1">
    <location>
        <begin position="17"/>
        <end position="505"/>
    </location>
</feature>
<dbReference type="GO" id="GO:0047470">
    <property type="term" value="F:(1,4)-alpha-D-glucan 1-alpha-D-glucosylmutase activity"/>
    <property type="evidence" value="ECO:0007669"/>
    <property type="project" value="TreeGrafter"/>
</dbReference>
<dbReference type="InterPro" id="IPR013797">
    <property type="entry name" value="Maltooligo_trehalose_synth_4"/>
</dbReference>